<keyword evidence="3" id="KW-1185">Reference proteome</keyword>
<evidence type="ECO:0000256" key="1">
    <source>
        <dbReference type="SAM" id="SignalP"/>
    </source>
</evidence>
<dbReference type="Proteomes" id="UP000275281">
    <property type="component" value="Unassembled WGS sequence"/>
</dbReference>
<organism evidence="2 3">
    <name type="scientific">Alteromonas sediminis</name>
    <dbReference type="NCBI Taxonomy" id="2259342"/>
    <lineage>
        <taxon>Bacteria</taxon>
        <taxon>Pseudomonadati</taxon>
        <taxon>Pseudomonadota</taxon>
        <taxon>Gammaproteobacteria</taxon>
        <taxon>Alteromonadales</taxon>
        <taxon>Alteromonadaceae</taxon>
        <taxon>Alteromonas/Salinimonas group</taxon>
        <taxon>Alteromonas</taxon>
    </lineage>
</organism>
<gene>
    <name evidence="2" type="ORF">DRW07_13400</name>
</gene>
<dbReference type="AlphaFoldDB" id="A0A3N5Z5X9"/>
<dbReference type="EMBL" id="RPOK01000004">
    <property type="protein sequence ID" value="RPJ65804.1"/>
    <property type="molecule type" value="Genomic_DNA"/>
</dbReference>
<protein>
    <recommendedName>
        <fullName evidence="4">Carbohydrate-binding domain-containing protein</fullName>
    </recommendedName>
</protein>
<feature type="chain" id="PRO_5018002622" description="Carbohydrate-binding domain-containing protein" evidence="1">
    <location>
        <begin position="22"/>
        <end position="211"/>
    </location>
</feature>
<evidence type="ECO:0008006" key="4">
    <source>
        <dbReference type="Google" id="ProtNLM"/>
    </source>
</evidence>
<accession>A0A3N5Z5X9</accession>
<reference evidence="2 3" key="1">
    <citation type="submission" date="2018-11" db="EMBL/GenBank/DDBJ databases">
        <authorList>
            <person name="Ye M.-Q."/>
            <person name="Du Z.-J."/>
        </authorList>
    </citation>
    <scope>NUCLEOTIDE SEQUENCE [LARGE SCALE GENOMIC DNA]</scope>
    <source>
        <strain evidence="2 3">U0105</strain>
    </source>
</reference>
<evidence type="ECO:0000313" key="3">
    <source>
        <dbReference type="Proteomes" id="UP000275281"/>
    </source>
</evidence>
<keyword evidence="1" id="KW-0732">Signal</keyword>
<feature type="signal peptide" evidence="1">
    <location>
        <begin position="1"/>
        <end position="21"/>
    </location>
</feature>
<proteinExistence type="predicted"/>
<name>A0A3N5Z5X9_9ALTE</name>
<dbReference type="RefSeq" id="WP_124028435.1">
    <property type="nucleotide sequence ID" value="NZ_JBHRSN010000007.1"/>
</dbReference>
<dbReference type="OrthoDB" id="6332614at2"/>
<evidence type="ECO:0000313" key="2">
    <source>
        <dbReference type="EMBL" id="RPJ65804.1"/>
    </source>
</evidence>
<comment type="caution">
    <text evidence="2">The sequence shown here is derived from an EMBL/GenBank/DDBJ whole genome shotgun (WGS) entry which is preliminary data.</text>
</comment>
<sequence length="211" mass="23656">MPKPTKILFAFFLITTGGVHANEVKTVNFTQSSPLLDGRCEAQEWQYAIKSNLAANTGVYLMHNDESIFVCATGKAEDYTVLDIYIEDPKTGLLHNLHASAQLSEKVMKGNEWESVGQWELHQWSGFWVPYAGQEGDENRKRPIFLKGKDREIRILKEKFSGNSWNMMFGLGGVKQDGEFGPTILYPEGGVSTDSSTWMTFSFVGAANMQE</sequence>